<dbReference type="InterPro" id="IPR023346">
    <property type="entry name" value="Lysozyme-like_dom_sf"/>
</dbReference>
<dbReference type="RefSeq" id="WP_163910629.1">
    <property type="nucleotide sequence ID" value="NZ_JAAAXX010000002.1"/>
</dbReference>
<dbReference type="SUPFAM" id="SSF53955">
    <property type="entry name" value="Lysozyme-like"/>
    <property type="match status" value="1"/>
</dbReference>
<name>A0A6L5BLX9_9PSED</name>
<dbReference type="CDD" id="cd12797">
    <property type="entry name" value="M23_peptidase"/>
    <property type="match status" value="1"/>
</dbReference>
<dbReference type="Gene3D" id="2.70.70.10">
    <property type="entry name" value="Glucose Permease (Domain IIA)"/>
    <property type="match status" value="1"/>
</dbReference>
<organism evidence="1 2">
    <name type="scientific">Pseudomonas frederiksbergensis</name>
    <dbReference type="NCBI Taxonomy" id="104087"/>
    <lineage>
        <taxon>Bacteria</taxon>
        <taxon>Pseudomonadati</taxon>
        <taxon>Pseudomonadota</taxon>
        <taxon>Gammaproteobacteria</taxon>
        <taxon>Pseudomonadales</taxon>
        <taxon>Pseudomonadaceae</taxon>
        <taxon>Pseudomonas</taxon>
    </lineage>
</organism>
<evidence type="ECO:0000313" key="1">
    <source>
        <dbReference type="EMBL" id="KAF2389303.1"/>
    </source>
</evidence>
<comment type="caution">
    <text evidence="1">The sequence shown here is derived from an EMBL/GenBank/DDBJ whole genome shotgun (WGS) entry which is preliminary data.</text>
</comment>
<sequence>MLISPPFIPTPSAGEDDETFLNRAMLCGAPGDGFFPISFDLNWHGGTHLKAPGDSGFALPVRAIADGTLAYFRTPAPVDTSADAPLNYGGWTDNGCIVLRHETEIGEGSTSKVAFYSIYMHLSEIKVKDPKKGMQIYRKDVLGEAGKIYDAGGKIHFEIIADDSQIKNLTGRAERELVYKTKSGRKDSCWGDMYFYLPPEVMAYTDHPSSWADSNNKSSCAFRQDQDLFVRMSYSQGQCTLSTYTLDGVCIGEQKEERDFEYDLYDKAAARYPRCASAGYELLRFGRVLGPDALVPANAAHWRKVSLPEGAVWFNLNGSTVTCFSDADFPHWQGWKLIDDDTDDDSHCQSGYLRALLKLDEDPVFPPSKSLLDISKNPDLKYVVPKPEEQDVYSKSYRVKEHNKAIIEKEISQQMLKRCIFKFPSEWGKNDFDIRYGWLQQESELGPPMPKGDYAKLKAHQEAMAFWEDAGLTGIGSNHWHFPPKEFIKVFRTCSWLSTAELTQCIPRSFVAEDHKSKIVYRASITYSRASGRAASINVSLNKVMRKYLVVTKQRISQFVANGLVESGFFSLFYELGRGKDKAYGEWYGRGIIQITHKEAYIKYFQHRGRQVDNDAQNIIWRDKVETESYDQAESAGFWWAKNRANKTSDPVTANVEWKVDVCDDFDSKKHECNIDLGEQVRLSNPTLDLVGRHVNTGRPYTTIRVNGLPDRRDAFTNVQAILLDLLYSNTEICELPLTIPSFIKRQKQ</sequence>
<proteinExistence type="predicted"/>
<dbReference type="AlphaFoldDB" id="A0A6L5BLX9"/>
<dbReference type="Proteomes" id="UP000475265">
    <property type="component" value="Unassembled WGS sequence"/>
</dbReference>
<evidence type="ECO:0000313" key="2">
    <source>
        <dbReference type="Proteomes" id="UP000475265"/>
    </source>
</evidence>
<dbReference type="InterPro" id="IPR011055">
    <property type="entry name" value="Dup_hybrid_motif"/>
</dbReference>
<gene>
    <name evidence="1" type="ORF">FX983_03742</name>
</gene>
<dbReference type="Gene3D" id="1.10.530.10">
    <property type="match status" value="1"/>
</dbReference>
<dbReference type="EMBL" id="JAAAXX010000002">
    <property type="protein sequence ID" value="KAF2389303.1"/>
    <property type="molecule type" value="Genomic_DNA"/>
</dbReference>
<protein>
    <recommendedName>
        <fullName evidence="3">Hydroxyethylthiazole kinase</fullName>
    </recommendedName>
</protein>
<accession>A0A6L5BLX9</accession>
<reference evidence="1 2" key="1">
    <citation type="submission" date="2019-12" db="EMBL/GenBank/DDBJ databases">
        <title>Endophytic bacteria associated with Panax ginseng seedlings.</title>
        <authorList>
            <person name="Park J.M."/>
            <person name="Shin R."/>
            <person name="Jo S.H."/>
        </authorList>
    </citation>
    <scope>NUCLEOTIDE SEQUENCE [LARGE SCALE GENOMIC DNA]</scope>
    <source>
        <strain evidence="1 2">PgKB32</strain>
    </source>
</reference>
<evidence type="ECO:0008006" key="3">
    <source>
        <dbReference type="Google" id="ProtNLM"/>
    </source>
</evidence>